<keyword evidence="1" id="KW-0175">Coiled coil</keyword>
<dbReference type="RefSeq" id="WP_145072355.1">
    <property type="nucleotide sequence ID" value="NZ_CP036298.1"/>
</dbReference>
<sequence>MPRLVLWLLIATIAIGILVATLIASGGSPVQIAIAEQSDIRESVDQEAQTRLPRTHRITMPFASRLNEIELVEGQAVEQGEVVCQVVMRDLDNELAEAQAAVDRLSRSIDESQDVSVEQSTHAQALSFVESMVNTVAAADARAEAGKAQLKFATERLERIRQLGSSGATSQDEIDRAQLEYEQSLSSFRQDSLTSEAVRSIEAATKLLPRMVQDFISRKELGTKVLLKQKDEAEARLRQIELRKQRGTMTSPIQGVVLSRAIKNEQFVQAGTELLTLGDLSLIELESEVLSQDAVRIRVGQEARVYGVALALPMESGLSARVSRIFPAGFTKVSSLGVEQQRVKVVIELDEAAQDFLLEHQVGIDYQLRARIFTATAIDAIVLPRSCIFRGPTNQWQVFVVEGHRAQLRNVEVGIMNDDQVQITDGLALGAAVIAAPENSIMHGTKVRPISP</sequence>
<feature type="coiled-coil region" evidence="1">
    <location>
        <begin position="88"/>
        <end position="115"/>
    </location>
</feature>
<evidence type="ECO:0000313" key="4">
    <source>
        <dbReference type="Proteomes" id="UP000318017"/>
    </source>
</evidence>
<feature type="domain" description="YknX-like C-terminal permuted SH3-like" evidence="2">
    <location>
        <begin position="381"/>
        <end position="448"/>
    </location>
</feature>
<dbReference type="OrthoDB" id="9791520at2"/>
<dbReference type="InterPro" id="IPR058637">
    <property type="entry name" value="YknX-like_C"/>
</dbReference>
<accession>A0A518FZD9</accession>
<dbReference type="Gene3D" id="2.40.420.20">
    <property type="match status" value="1"/>
</dbReference>
<reference evidence="3 4" key="1">
    <citation type="submission" date="2019-02" db="EMBL/GenBank/DDBJ databases">
        <title>Deep-cultivation of Planctomycetes and their phenomic and genomic characterization uncovers novel biology.</title>
        <authorList>
            <person name="Wiegand S."/>
            <person name="Jogler M."/>
            <person name="Boedeker C."/>
            <person name="Pinto D."/>
            <person name="Vollmers J."/>
            <person name="Rivas-Marin E."/>
            <person name="Kohn T."/>
            <person name="Peeters S.H."/>
            <person name="Heuer A."/>
            <person name="Rast P."/>
            <person name="Oberbeckmann S."/>
            <person name="Bunk B."/>
            <person name="Jeske O."/>
            <person name="Meyerdierks A."/>
            <person name="Storesund J.E."/>
            <person name="Kallscheuer N."/>
            <person name="Luecker S."/>
            <person name="Lage O.M."/>
            <person name="Pohl T."/>
            <person name="Merkel B.J."/>
            <person name="Hornburger P."/>
            <person name="Mueller R.-W."/>
            <person name="Bruemmer F."/>
            <person name="Labrenz M."/>
            <person name="Spormann A.M."/>
            <person name="Op den Camp H."/>
            <person name="Overmann J."/>
            <person name="Amann R."/>
            <person name="Jetten M.S.M."/>
            <person name="Mascher T."/>
            <person name="Medema M.H."/>
            <person name="Devos D.P."/>
            <person name="Kaster A.-K."/>
            <person name="Ovreas L."/>
            <person name="Rohde M."/>
            <person name="Galperin M.Y."/>
            <person name="Jogler C."/>
        </authorList>
    </citation>
    <scope>NUCLEOTIDE SEQUENCE [LARGE SCALE GENOMIC DNA]</scope>
    <source>
        <strain evidence="3 4">Q31a</strain>
    </source>
</reference>
<dbReference type="GO" id="GO:0015562">
    <property type="term" value="F:efflux transmembrane transporter activity"/>
    <property type="evidence" value="ECO:0007669"/>
    <property type="project" value="TreeGrafter"/>
</dbReference>
<dbReference type="Pfam" id="PF25989">
    <property type="entry name" value="YknX_C"/>
    <property type="match status" value="1"/>
</dbReference>
<dbReference type="Gene3D" id="2.40.30.170">
    <property type="match status" value="1"/>
</dbReference>
<proteinExistence type="predicted"/>
<evidence type="ECO:0000256" key="1">
    <source>
        <dbReference type="SAM" id="Coils"/>
    </source>
</evidence>
<dbReference type="Gene3D" id="1.10.287.470">
    <property type="entry name" value="Helix hairpin bin"/>
    <property type="match status" value="1"/>
</dbReference>
<evidence type="ECO:0000313" key="3">
    <source>
        <dbReference type="EMBL" id="QDV21729.1"/>
    </source>
</evidence>
<evidence type="ECO:0000259" key="2">
    <source>
        <dbReference type="Pfam" id="PF25989"/>
    </source>
</evidence>
<dbReference type="KEGG" id="ahel:Q31a_00080"/>
<gene>
    <name evidence="3" type="ORF">Q31a_00080</name>
</gene>
<keyword evidence="4" id="KW-1185">Reference proteome</keyword>
<dbReference type="GO" id="GO:1990281">
    <property type="term" value="C:efflux pump complex"/>
    <property type="evidence" value="ECO:0007669"/>
    <property type="project" value="TreeGrafter"/>
</dbReference>
<protein>
    <submittedName>
        <fullName evidence="3">Putative efflux pump membrane fusion protein</fullName>
    </submittedName>
</protein>
<dbReference type="AlphaFoldDB" id="A0A518FZD9"/>
<dbReference type="Proteomes" id="UP000318017">
    <property type="component" value="Chromosome"/>
</dbReference>
<name>A0A518FZD9_9BACT</name>
<dbReference type="PANTHER" id="PTHR30469:SF15">
    <property type="entry name" value="HLYD FAMILY OF SECRETION PROTEINS"/>
    <property type="match status" value="1"/>
</dbReference>
<dbReference type="EMBL" id="CP036298">
    <property type="protein sequence ID" value="QDV21729.1"/>
    <property type="molecule type" value="Genomic_DNA"/>
</dbReference>
<dbReference type="PANTHER" id="PTHR30469">
    <property type="entry name" value="MULTIDRUG RESISTANCE PROTEIN MDTA"/>
    <property type="match status" value="1"/>
</dbReference>
<organism evidence="3 4">
    <name type="scientific">Aureliella helgolandensis</name>
    <dbReference type="NCBI Taxonomy" id="2527968"/>
    <lineage>
        <taxon>Bacteria</taxon>
        <taxon>Pseudomonadati</taxon>
        <taxon>Planctomycetota</taxon>
        <taxon>Planctomycetia</taxon>
        <taxon>Pirellulales</taxon>
        <taxon>Pirellulaceae</taxon>
        <taxon>Aureliella</taxon>
    </lineage>
</organism>